<keyword evidence="2" id="KW-1185">Reference proteome</keyword>
<dbReference type="AlphaFoldDB" id="A0A835B5G5"/>
<gene>
    <name evidence="1" type="ORF">HU200_045679</name>
</gene>
<dbReference type="PANTHER" id="PTHR36617">
    <property type="entry name" value="PROTEIN, PUTATIVE-RELATED"/>
    <property type="match status" value="1"/>
</dbReference>
<organism evidence="1 2">
    <name type="scientific">Digitaria exilis</name>
    <dbReference type="NCBI Taxonomy" id="1010633"/>
    <lineage>
        <taxon>Eukaryota</taxon>
        <taxon>Viridiplantae</taxon>
        <taxon>Streptophyta</taxon>
        <taxon>Embryophyta</taxon>
        <taxon>Tracheophyta</taxon>
        <taxon>Spermatophyta</taxon>
        <taxon>Magnoliopsida</taxon>
        <taxon>Liliopsida</taxon>
        <taxon>Poales</taxon>
        <taxon>Poaceae</taxon>
        <taxon>PACMAD clade</taxon>
        <taxon>Panicoideae</taxon>
        <taxon>Panicodae</taxon>
        <taxon>Paniceae</taxon>
        <taxon>Anthephorinae</taxon>
        <taxon>Digitaria</taxon>
    </lineage>
</organism>
<comment type="caution">
    <text evidence="1">The sequence shown here is derived from an EMBL/GenBank/DDBJ whole genome shotgun (WGS) entry which is preliminary data.</text>
</comment>
<evidence type="ECO:0000313" key="2">
    <source>
        <dbReference type="Proteomes" id="UP000636709"/>
    </source>
</evidence>
<dbReference type="EMBL" id="JACEFO010002121">
    <property type="protein sequence ID" value="KAF8680649.1"/>
    <property type="molecule type" value="Genomic_DNA"/>
</dbReference>
<evidence type="ECO:0000313" key="1">
    <source>
        <dbReference type="EMBL" id="KAF8680649.1"/>
    </source>
</evidence>
<name>A0A835B5G5_9POAL</name>
<dbReference type="Proteomes" id="UP000636709">
    <property type="component" value="Unassembled WGS sequence"/>
</dbReference>
<sequence>MSSTLLPKTIINALEQRQRAFLWTGEEKCHGASCLIAWERVCQEKEHGGLGFRSLHTQNHRLLLKFVHKLLTPSALSWQAWFSRNHPGALGETTPDTYLARIVCEELPRYRELTSVRVGNGETTSFWHNRWLLDTCLAIALPALYSHCTRPHALVCSVLSTGLADHLRPRLTRQASEEKQVLHDCLTTITLTNSPDARWMYAAPDRPFSTSEIPRSTRIDPTPNIDAIRIWQTNL</sequence>
<reference evidence="1" key="1">
    <citation type="submission" date="2020-07" db="EMBL/GenBank/DDBJ databases">
        <title>Genome sequence and genetic diversity analysis of an under-domesticated orphan crop, white fonio (Digitaria exilis).</title>
        <authorList>
            <person name="Bennetzen J.L."/>
            <person name="Chen S."/>
            <person name="Ma X."/>
            <person name="Wang X."/>
            <person name="Yssel A.E.J."/>
            <person name="Chaluvadi S.R."/>
            <person name="Johnson M."/>
            <person name="Gangashetty P."/>
            <person name="Hamidou F."/>
            <person name="Sanogo M.D."/>
            <person name="Zwaenepoel A."/>
            <person name="Wallace J."/>
            <person name="Van De Peer Y."/>
            <person name="Van Deynze A."/>
        </authorList>
    </citation>
    <scope>NUCLEOTIDE SEQUENCE</scope>
    <source>
        <tissue evidence="1">Leaves</tissue>
    </source>
</reference>
<accession>A0A835B5G5</accession>
<proteinExistence type="predicted"/>
<evidence type="ECO:0008006" key="3">
    <source>
        <dbReference type="Google" id="ProtNLM"/>
    </source>
</evidence>
<protein>
    <recommendedName>
        <fullName evidence="3">Reverse transcriptase zinc-binding domain-containing protein</fullName>
    </recommendedName>
</protein>
<dbReference type="PANTHER" id="PTHR36617:SF8">
    <property type="entry name" value="OS10G0457800 PROTEIN"/>
    <property type="match status" value="1"/>
</dbReference>
<dbReference type="OrthoDB" id="693026at2759"/>